<gene>
    <name evidence="1" type="ORF">HD556DRAFT_1448169</name>
</gene>
<dbReference type="Proteomes" id="UP000719766">
    <property type="component" value="Unassembled WGS sequence"/>
</dbReference>
<dbReference type="EMBL" id="JABBWE010000072">
    <property type="protein sequence ID" value="KAG1788000.1"/>
    <property type="molecule type" value="Genomic_DNA"/>
</dbReference>
<dbReference type="RefSeq" id="XP_041155286.1">
    <property type="nucleotide sequence ID" value="XM_041307384.1"/>
</dbReference>
<protein>
    <submittedName>
        <fullName evidence="1">Uncharacterized protein</fullName>
    </submittedName>
</protein>
<sequence>MAANLGQQEWQQIPDMREWLRIPSGKAWQSTPAASVWLNMEEFSSTLEVIDEYIIVPESTLLPTFQAVQQFKSLPDSLAFPVLLSLGHPSQHLSRIYFRADMKIGHAIASFMTFANEAQNQSQSASGALKYARQNWIMHLLQGLNPWDDKLNHIFQSFWDRCSLSWLERQWWLKGLQSCLIVLSEGQKLDCKSVYISNHYLDSEAKS</sequence>
<reference evidence="1" key="1">
    <citation type="journal article" date="2020" name="New Phytol.">
        <title>Comparative genomics reveals dynamic genome evolution in host specialist ectomycorrhizal fungi.</title>
        <authorList>
            <person name="Lofgren L.A."/>
            <person name="Nguyen N.H."/>
            <person name="Vilgalys R."/>
            <person name="Ruytinx J."/>
            <person name="Liao H.L."/>
            <person name="Branco S."/>
            <person name="Kuo A."/>
            <person name="LaButti K."/>
            <person name="Lipzen A."/>
            <person name="Andreopoulos W."/>
            <person name="Pangilinan J."/>
            <person name="Riley R."/>
            <person name="Hundley H."/>
            <person name="Na H."/>
            <person name="Barry K."/>
            <person name="Grigoriev I.V."/>
            <person name="Stajich J.E."/>
            <person name="Kennedy P.G."/>
        </authorList>
    </citation>
    <scope>NUCLEOTIDE SEQUENCE</scope>
    <source>
        <strain evidence="1">S12</strain>
    </source>
</reference>
<name>A0A9P7DD54_9AGAM</name>
<dbReference type="GeneID" id="64601148"/>
<dbReference type="AlphaFoldDB" id="A0A9P7DD54"/>
<proteinExistence type="predicted"/>
<keyword evidence="2" id="KW-1185">Reference proteome</keyword>
<evidence type="ECO:0000313" key="1">
    <source>
        <dbReference type="EMBL" id="KAG1788000.1"/>
    </source>
</evidence>
<comment type="caution">
    <text evidence="1">The sequence shown here is derived from an EMBL/GenBank/DDBJ whole genome shotgun (WGS) entry which is preliminary data.</text>
</comment>
<accession>A0A9P7DD54</accession>
<organism evidence="1 2">
    <name type="scientific">Suillus plorans</name>
    <dbReference type="NCBI Taxonomy" id="116603"/>
    <lineage>
        <taxon>Eukaryota</taxon>
        <taxon>Fungi</taxon>
        <taxon>Dikarya</taxon>
        <taxon>Basidiomycota</taxon>
        <taxon>Agaricomycotina</taxon>
        <taxon>Agaricomycetes</taxon>
        <taxon>Agaricomycetidae</taxon>
        <taxon>Boletales</taxon>
        <taxon>Suillineae</taxon>
        <taxon>Suillaceae</taxon>
        <taxon>Suillus</taxon>
    </lineage>
</organism>
<evidence type="ECO:0000313" key="2">
    <source>
        <dbReference type="Proteomes" id="UP000719766"/>
    </source>
</evidence>
<dbReference type="OrthoDB" id="2661713at2759"/>